<comment type="subunit">
    <text evidence="13 14">F-type ATPases have 2 components, F(1) - the catalytic core - and F(0) - the membrane proton channel. F(1) has five subunits: alpha(3), beta(3), gamma(1), delta(1), epsilon(1). F(0) has three main subunits: a(1), b(2) and c(10-14). The alpha and beta chains form an alternating ring which encloses part of the gamma chain. F(1) is attached to F(0) by a central stalk formed by the gamma and epsilon chains, while a peripheral stalk is formed by the delta and b chains.</text>
</comment>
<evidence type="ECO:0000256" key="17">
    <source>
        <dbReference type="SAM" id="SignalP"/>
    </source>
</evidence>
<dbReference type="Gene3D" id="6.10.250.1580">
    <property type="match status" value="1"/>
</dbReference>
<evidence type="ECO:0000256" key="9">
    <source>
        <dbReference type="ARBA" id="ARBA00023065"/>
    </source>
</evidence>
<keyword evidence="5 14" id="KW-0138">CF(0)</keyword>
<dbReference type="Pfam" id="PF00430">
    <property type="entry name" value="ATP-synt_B"/>
    <property type="match status" value="1"/>
</dbReference>
<evidence type="ECO:0000256" key="4">
    <source>
        <dbReference type="ARBA" id="ARBA00022475"/>
    </source>
</evidence>
<dbReference type="GO" id="GO:0046933">
    <property type="term" value="F:proton-transporting ATP synthase activity, rotational mechanism"/>
    <property type="evidence" value="ECO:0007669"/>
    <property type="project" value="UniProtKB-UniRule"/>
</dbReference>
<organism evidence="18 19">
    <name type="scientific">Parvibacter caecicola</name>
    <dbReference type="NCBI Taxonomy" id="747645"/>
    <lineage>
        <taxon>Bacteria</taxon>
        <taxon>Bacillati</taxon>
        <taxon>Actinomycetota</taxon>
        <taxon>Coriobacteriia</taxon>
        <taxon>Coriobacteriales</taxon>
        <taxon>Coriobacteriaceae</taxon>
        <taxon>Parvibacter</taxon>
    </lineage>
</organism>
<dbReference type="RefSeq" id="WP_214646996.1">
    <property type="nucleotide sequence ID" value="NZ_JACHYA010000001.1"/>
</dbReference>
<keyword evidence="6 14" id="KW-0812">Transmembrane</keyword>
<feature type="signal peptide" evidence="17">
    <location>
        <begin position="1"/>
        <end position="28"/>
    </location>
</feature>
<dbReference type="Proteomes" id="UP000530850">
    <property type="component" value="Unassembled WGS sequence"/>
</dbReference>
<protein>
    <recommendedName>
        <fullName evidence="14">ATP synthase subunit b</fullName>
    </recommendedName>
    <alternativeName>
        <fullName evidence="14">ATP synthase F(0) sector subunit b</fullName>
    </alternativeName>
    <alternativeName>
        <fullName evidence="14">ATPase subunit I</fullName>
    </alternativeName>
    <alternativeName>
        <fullName evidence="14">F-type ATPase subunit b</fullName>
        <shortName evidence="14">F-ATPase subunit b</shortName>
    </alternativeName>
</protein>
<dbReference type="SUPFAM" id="SSF81573">
    <property type="entry name" value="F1F0 ATP synthase subunit B, membrane domain"/>
    <property type="match status" value="1"/>
</dbReference>
<comment type="similarity">
    <text evidence="2 14 15">Belongs to the ATPase B chain family.</text>
</comment>
<evidence type="ECO:0000256" key="10">
    <source>
        <dbReference type="ARBA" id="ARBA00023136"/>
    </source>
</evidence>
<dbReference type="GO" id="GO:0005886">
    <property type="term" value="C:plasma membrane"/>
    <property type="evidence" value="ECO:0007669"/>
    <property type="project" value="UniProtKB-SubCell"/>
</dbReference>
<keyword evidence="17" id="KW-0732">Signal</keyword>
<keyword evidence="8 14" id="KW-1133">Transmembrane helix</keyword>
<keyword evidence="10 14" id="KW-0472">Membrane</keyword>
<evidence type="ECO:0000256" key="11">
    <source>
        <dbReference type="ARBA" id="ARBA00023310"/>
    </source>
</evidence>
<reference evidence="18 19" key="1">
    <citation type="submission" date="2020-08" db="EMBL/GenBank/DDBJ databases">
        <title>Sequencing the genomes of 1000 actinobacteria strains.</title>
        <authorList>
            <person name="Klenk H.-P."/>
        </authorList>
    </citation>
    <scope>NUCLEOTIDE SEQUENCE [LARGE SCALE GENOMIC DNA]</scope>
    <source>
        <strain evidence="18 19">DSM 22242</strain>
    </source>
</reference>
<keyword evidence="3 14" id="KW-0813">Transport</keyword>
<dbReference type="GO" id="GO:0046961">
    <property type="term" value="F:proton-transporting ATPase activity, rotational mechanism"/>
    <property type="evidence" value="ECO:0007669"/>
    <property type="project" value="TreeGrafter"/>
</dbReference>
<evidence type="ECO:0000313" key="18">
    <source>
        <dbReference type="EMBL" id="MBB3170948.1"/>
    </source>
</evidence>
<gene>
    <name evidence="14" type="primary">atpF</name>
    <name evidence="18" type="ORF">FHR31_000728</name>
</gene>
<dbReference type="PANTHER" id="PTHR33445">
    <property type="entry name" value="ATP SYNTHASE SUBUNIT B', CHLOROPLASTIC"/>
    <property type="match status" value="1"/>
</dbReference>
<evidence type="ECO:0000256" key="13">
    <source>
        <dbReference type="ARBA" id="ARBA00025830"/>
    </source>
</evidence>
<evidence type="ECO:0000256" key="16">
    <source>
        <dbReference type="SAM" id="Coils"/>
    </source>
</evidence>
<keyword evidence="16" id="KW-0175">Coiled coil</keyword>
<dbReference type="PANTHER" id="PTHR33445:SF1">
    <property type="entry name" value="ATP SYNTHASE SUBUNIT B"/>
    <property type="match status" value="1"/>
</dbReference>
<dbReference type="InterPro" id="IPR002146">
    <property type="entry name" value="ATP_synth_b/b'su_bac/chlpt"/>
</dbReference>
<dbReference type="CDD" id="cd06503">
    <property type="entry name" value="ATP-synt_Fo_b"/>
    <property type="match status" value="1"/>
</dbReference>
<dbReference type="InterPro" id="IPR028987">
    <property type="entry name" value="ATP_synth_B-like_membr_sf"/>
</dbReference>
<evidence type="ECO:0000256" key="7">
    <source>
        <dbReference type="ARBA" id="ARBA00022781"/>
    </source>
</evidence>
<evidence type="ECO:0000256" key="3">
    <source>
        <dbReference type="ARBA" id="ARBA00022448"/>
    </source>
</evidence>
<dbReference type="InterPro" id="IPR050059">
    <property type="entry name" value="ATP_synthase_B_chain"/>
</dbReference>
<evidence type="ECO:0000256" key="14">
    <source>
        <dbReference type="HAMAP-Rule" id="MF_01398"/>
    </source>
</evidence>
<evidence type="ECO:0000256" key="6">
    <source>
        <dbReference type="ARBA" id="ARBA00022692"/>
    </source>
</evidence>
<feature type="coiled-coil region" evidence="16">
    <location>
        <begin position="74"/>
        <end position="119"/>
    </location>
</feature>
<dbReference type="EMBL" id="JACHYA010000001">
    <property type="protein sequence ID" value="MBB3170948.1"/>
    <property type="molecule type" value="Genomic_DNA"/>
</dbReference>
<dbReference type="NCBIfam" id="TIGR01144">
    <property type="entry name" value="ATP_synt_b"/>
    <property type="match status" value="1"/>
</dbReference>
<sequence>MKTRAKLASVAAASVVAVNTLSPALAFAVEVEDTSAGIGQIIPDMLEFIPMLVAFILLWIVLAKFGWPMFNGMLEKRENSIREALKKSEEAQIESERVLAEYKKQLADAKAQSAEIVSQARAAGEAVKADITAKAQAEAADMIAKAKGAIEAEKKAAIAELQTSVADTSVAVAARLIGDDLSADEHRKIIERYVAEAGSFNAN</sequence>
<proteinExistence type="inferred from homology"/>
<accession>A0A7W5D115</accession>
<comment type="function">
    <text evidence="12 14">F(1)F(0) ATP synthase produces ATP from ADP in the presence of a proton or sodium gradient. F-type ATPases consist of two structural domains, F(1) containing the extramembraneous catalytic core and F(0) containing the membrane proton channel, linked together by a central stalk and a peripheral stalk. During catalysis, ATP synthesis in the catalytic domain of F(1) is coupled via a rotary mechanism of the central stalk subunits to proton translocation.</text>
</comment>
<keyword evidence="11 14" id="KW-0066">ATP synthesis</keyword>
<comment type="subcellular location">
    <subcellularLocation>
        <location evidence="1 14">Cell membrane</location>
        <topology evidence="1 14">Single-pass membrane protein</topology>
    </subcellularLocation>
</comment>
<evidence type="ECO:0000256" key="12">
    <source>
        <dbReference type="ARBA" id="ARBA00025198"/>
    </source>
</evidence>
<evidence type="ECO:0000256" key="2">
    <source>
        <dbReference type="ARBA" id="ARBA00005513"/>
    </source>
</evidence>
<name>A0A7W5D115_9ACTN</name>
<evidence type="ECO:0000256" key="5">
    <source>
        <dbReference type="ARBA" id="ARBA00022547"/>
    </source>
</evidence>
<evidence type="ECO:0000256" key="8">
    <source>
        <dbReference type="ARBA" id="ARBA00022989"/>
    </source>
</evidence>
<dbReference type="AlphaFoldDB" id="A0A7W5D115"/>
<feature type="chain" id="PRO_5030797944" description="ATP synthase subunit b" evidence="17">
    <location>
        <begin position="29"/>
        <end position="203"/>
    </location>
</feature>
<feature type="transmembrane region" description="Helical" evidence="14">
    <location>
        <begin position="48"/>
        <end position="67"/>
    </location>
</feature>
<comment type="caution">
    <text evidence="18">The sequence shown here is derived from an EMBL/GenBank/DDBJ whole genome shotgun (WGS) entry which is preliminary data.</text>
</comment>
<evidence type="ECO:0000256" key="1">
    <source>
        <dbReference type="ARBA" id="ARBA00004162"/>
    </source>
</evidence>
<dbReference type="HAMAP" id="MF_01398">
    <property type="entry name" value="ATP_synth_b_bprime"/>
    <property type="match status" value="1"/>
</dbReference>
<keyword evidence="7 14" id="KW-0375">Hydrogen ion transport</keyword>
<keyword evidence="4 14" id="KW-1003">Cell membrane</keyword>
<dbReference type="GO" id="GO:0045259">
    <property type="term" value="C:proton-transporting ATP synthase complex"/>
    <property type="evidence" value="ECO:0007669"/>
    <property type="project" value="UniProtKB-KW"/>
</dbReference>
<keyword evidence="9 14" id="KW-0406">Ion transport</keyword>
<dbReference type="InterPro" id="IPR005864">
    <property type="entry name" value="ATP_synth_F0_bsu_bac"/>
</dbReference>
<comment type="function">
    <text evidence="14">Component of the F(0) channel, it forms part of the peripheral stalk, linking F(1) to F(0).</text>
</comment>
<evidence type="ECO:0000256" key="15">
    <source>
        <dbReference type="RuleBase" id="RU003848"/>
    </source>
</evidence>
<dbReference type="GeneID" id="93356625"/>
<evidence type="ECO:0000313" key="19">
    <source>
        <dbReference type="Proteomes" id="UP000530850"/>
    </source>
</evidence>